<name>A0ABU4AVZ4_9NOCA</name>
<dbReference type="Gene3D" id="3.30.565.10">
    <property type="entry name" value="Histidine kinase-like ATPase, C-terminal domain"/>
    <property type="match status" value="1"/>
</dbReference>
<keyword evidence="1" id="KW-0808">Transferase</keyword>
<dbReference type="InterPro" id="IPR003594">
    <property type="entry name" value="HATPase_dom"/>
</dbReference>
<evidence type="ECO:0000259" key="6">
    <source>
        <dbReference type="SMART" id="SM00387"/>
    </source>
</evidence>
<dbReference type="Gene3D" id="1.20.5.1930">
    <property type="match status" value="1"/>
</dbReference>
<feature type="domain" description="GAF" evidence="5">
    <location>
        <begin position="221"/>
        <end position="369"/>
    </location>
</feature>
<dbReference type="Pfam" id="PF02518">
    <property type="entry name" value="HATPase_c"/>
    <property type="match status" value="1"/>
</dbReference>
<sequence>MDDHRAETTSSLPQLRLGELLAEVQDRIGRIADARVQADGLLDAMLVITSGLDLEVTLRSIVESAVDLVDARYGALGVRGDGHGLSAFINHGMDEDTRVAIGPLPTGRGVLGLLIDQPKVLRLEDLSAHPESVGFPPNHPPMKTFLGVPIRVRDEIFGNLYLTEKKDGKQFTEDDEVVTKALASAAGIAIENSRLYEDSRVRQAWMEATRDIGTELLAGTDIDEVLQMVARKALHLTGSDAAFIAVPEDGDQPFEDVTELVVTVSEGLVSDRMIGAVIPIEGSSSGSAFRRRTPLRKERLEYGAKELGSAFGPALISPFRVAEGVSGVLVVLHTEGRGPFDDSQLELVSNFANQAALVMQIANSSRRMHELEVLSDRDRIARDLHDHVIQRIFAAGLALQSTLQRTESEEIRVRLTRTIDDLQDTVQDIRTTIFDLQSTSHSATRLRQRINAAVLELTENVDIRAVVRMFGPLSVVDTKLADHAVAVVRETVSNVVHHAQGDTVTVTLSVGDELQIVVSDNGIGMPEDTTASGLSNLGARAVECGGSMNIGPGSSGRGTDVTWSVPLP</sequence>
<evidence type="ECO:0000256" key="3">
    <source>
        <dbReference type="ARBA" id="ARBA00023012"/>
    </source>
</evidence>
<dbReference type="PANTHER" id="PTHR24421:SF56">
    <property type="entry name" value="OXYGEN SENSOR HISTIDINE KINASE RESPONSE REGULATOR DOST"/>
    <property type="match status" value="1"/>
</dbReference>
<keyword evidence="2" id="KW-0418">Kinase</keyword>
<evidence type="ECO:0000259" key="5">
    <source>
        <dbReference type="SMART" id="SM00065"/>
    </source>
</evidence>
<evidence type="ECO:0000256" key="2">
    <source>
        <dbReference type="ARBA" id="ARBA00022777"/>
    </source>
</evidence>
<feature type="domain" description="Histidine kinase/HSP90-like ATPase" evidence="6">
    <location>
        <begin position="479"/>
        <end position="568"/>
    </location>
</feature>
<evidence type="ECO:0000313" key="7">
    <source>
        <dbReference type="EMBL" id="MDV6230410.1"/>
    </source>
</evidence>
<comment type="caution">
    <text evidence="7">The sequence shown here is derived from an EMBL/GenBank/DDBJ whole genome shotgun (WGS) entry which is preliminary data.</text>
</comment>
<dbReference type="InterPro" id="IPR011712">
    <property type="entry name" value="Sig_transdc_His_kin_sub3_dim/P"/>
</dbReference>
<evidence type="ECO:0000256" key="1">
    <source>
        <dbReference type="ARBA" id="ARBA00022679"/>
    </source>
</evidence>
<dbReference type="SMART" id="SM00065">
    <property type="entry name" value="GAF"/>
    <property type="match status" value="2"/>
</dbReference>
<dbReference type="SUPFAM" id="SSF55874">
    <property type="entry name" value="ATPase domain of HSP90 chaperone/DNA topoisomerase II/histidine kinase"/>
    <property type="match status" value="1"/>
</dbReference>
<dbReference type="PANTHER" id="PTHR24421">
    <property type="entry name" value="NITRATE/NITRITE SENSOR PROTEIN NARX-RELATED"/>
    <property type="match status" value="1"/>
</dbReference>
<organism evidence="7 8">
    <name type="scientific">Rhodococcus cercidiphylli</name>
    <dbReference type="NCBI Taxonomy" id="489916"/>
    <lineage>
        <taxon>Bacteria</taxon>
        <taxon>Bacillati</taxon>
        <taxon>Actinomycetota</taxon>
        <taxon>Actinomycetes</taxon>
        <taxon>Mycobacteriales</taxon>
        <taxon>Nocardiaceae</taxon>
        <taxon>Rhodococcus</taxon>
    </lineage>
</organism>
<dbReference type="InterPro" id="IPR029016">
    <property type="entry name" value="GAF-like_dom_sf"/>
</dbReference>
<dbReference type="Gene3D" id="3.30.450.40">
    <property type="match status" value="2"/>
</dbReference>
<dbReference type="SUPFAM" id="SSF55781">
    <property type="entry name" value="GAF domain-like"/>
    <property type="match status" value="2"/>
</dbReference>
<dbReference type="InterPro" id="IPR050482">
    <property type="entry name" value="Sensor_HK_TwoCompSys"/>
</dbReference>
<evidence type="ECO:0000313" key="8">
    <source>
        <dbReference type="Proteomes" id="UP001185899"/>
    </source>
</evidence>
<dbReference type="InterPro" id="IPR003018">
    <property type="entry name" value="GAF"/>
</dbReference>
<dbReference type="InterPro" id="IPR036890">
    <property type="entry name" value="HATPase_C_sf"/>
</dbReference>
<proteinExistence type="predicted"/>
<keyword evidence="8" id="KW-1185">Reference proteome</keyword>
<feature type="region of interest" description="Disordered" evidence="4">
    <location>
        <begin position="549"/>
        <end position="568"/>
    </location>
</feature>
<dbReference type="CDD" id="cd16917">
    <property type="entry name" value="HATPase_UhpB-NarQ-NarX-like"/>
    <property type="match status" value="1"/>
</dbReference>
<dbReference type="EMBL" id="JAWLKE010000003">
    <property type="protein sequence ID" value="MDV6230410.1"/>
    <property type="molecule type" value="Genomic_DNA"/>
</dbReference>
<feature type="domain" description="GAF" evidence="5">
    <location>
        <begin position="53"/>
        <end position="200"/>
    </location>
</feature>
<gene>
    <name evidence="7" type="ORF">R3P95_07610</name>
</gene>
<accession>A0ABU4AVZ4</accession>
<dbReference type="Pfam" id="PF07730">
    <property type="entry name" value="HisKA_3"/>
    <property type="match status" value="1"/>
</dbReference>
<protein>
    <submittedName>
        <fullName evidence="7">GAF domain-containing protein</fullName>
    </submittedName>
</protein>
<reference evidence="7 8" key="1">
    <citation type="submission" date="2023-10" db="EMBL/GenBank/DDBJ databases">
        <title>Development of a sustainable strategy for remediation of hydrocarbon-contaminated territories based on the waste exchange concept.</title>
        <authorList>
            <person name="Krivoruchko A."/>
        </authorList>
    </citation>
    <scope>NUCLEOTIDE SEQUENCE [LARGE SCALE GENOMIC DNA]</scope>
    <source>
        <strain evidence="7 8">IEGM 1322</strain>
    </source>
</reference>
<dbReference type="Pfam" id="PF13185">
    <property type="entry name" value="GAF_2"/>
    <property type="match status" value="2"/>
</dbReference>
<keyword evidence="3" id="KW-0902">Two-component regulatory system</keyword>
<dbReference type="RefSeq" id="WP_149407411.1">
    <property type="nucleotide sequence ID" value="NZ_JAWLKE010000003.1"/>
</dbReference>
<dbReference type="Proteomes" id="UP001185899">
    <property type="component" value="Unassembled WGS sequence"/>
</dbReference>
<evidence type="ECO:0000256" key="4">
    <source>
        <dbReference type="SAM" id="MobiDB-lite"/>
    </source>
</evidence>
<dbReference type="SMART" id="SM00387">
    <property type="entry name" value="HATPase_c"/>
    <property type="match status" value="1"/>
</dbReference>